<protein>
    <submittedName>
        <fullName evidence="1">Uncharacterized protein</fullName>
    </submittedName>
</protein>
<accession>A0A9P5ETE9</accession>
<evidence type="ECO:0000313" key="1">
    <source>
        <dbReference type="EMBL" id="KAF4859262.1"/>
    </source>
</evidence>
<reference evidence="1" key="1">
    <citation type="submission" date="2019-06" db="EMBL/GenBank/DDBJ databases">
        <authorList>
            <person name="Gan P."/>
            <person name="Shirasu K."/>
        </authorList>
    </citation>
    <scope>NUCLEOTIDE SEQUENCE [LARGE SCALE GENOMIC DNA]</scope>
    <source>
        <strain evidence="1">CAD2</strain>
    </source>
</reference>
<comment type="caution">
    <text evidence="1">The sequence shown here is derived from an EMBL/GenBank/DDBJ whole genome shotgun (WGS) entry which is preliminary data.</text>
</comment>
<dbReference type="Proteomes" id="UP000711996">
    <property type="component" value="Unassembled WGS sequence"/>
</dbReference>
<sequence length="233" mass="25881">MDSTACNLGSSSGTKPIALPLHYPFNFTPGNNWNSDVTRGDALQPPIIEFREGGDSYSVSLDTPGPEAFTKGQRRVRAAFESYNYEVEEFLVPETFALLSLNRKIEDSVDVLNASEKMNTLLILWFYGHGGLTSKSGNDLILASHATGGTWFHWTDVAKAILQVKSDVLTFLNCCHAGASLLGEDQLEPFLQRNEPYTKEVFTECGFESLVKDAYENSLSYSLTDIPWSHEHD</sequence>
<dbReference type="OrthoDB" id="4849475at2759"/>
<organism evidence="1 2">
    <name type="scientific">Colletotrichum siamense</name>
    <name type="common">Anthracnose fungus</name>
    <dbReference type="NCBI Taxonomy" id="690259"/>
    <lineage>
        <taxon>Eukaryota</taxon>
        <taxon>Fungi</taxon>
        <taxon>Dikarya</taxon>
        <taxon>Ascomycota</taxon>
        <taxon>Pezizomycotina</taxon>
        <taxon>Sordariomycetes</taxon>
        <taxon>Hypocreomycetidae</taxon>
        <taxon>Glomerellales</taxon>
        <taxon>Glomerellaceae</taxon>
        <taxon>Colletotrichum</taxon>
        <taxon>Colletotrichum gloeosporioides species complex</taxon>
    </lineage>
</organism>
<dbReference type="EMBL" id="QPMT01000017">
    <property type="protein sequence ID" value="KAF4859262.1"/>
    <property type="molecule type" value="Genomic_DNA"/>
</dbReference>
<keyword evidence="2" id="KW-1185">Reference proteome</keyword>
<dbReference type="AlphaFoldDB" id="A0A9P5ETE9"/>
<proteinExistence type="predicted"/>
<evidence type="ECO:0000313" key="2">
    <source>
        <dbReference type="Proteomes" id="UP000711996"/>
    </source>
</evidence>
<gene>
    <name evidence="1" type="ORF">CGCSCA2_v006323</name>
</gene>
<name>A0A9P5ETE9_COLSI</name>